<dbReference type="GO" id="GO:0006779">
    <property type="term" value="P:porphyrin-containing compound biosynthetic process"/>
    <property type="evidence" value="ECO:0007669"/>
    <property type="project" value="InterPro"/>
</dbReference>
<dbReference type="RefSeq" id="WP_109711139.1">
    <property type="nucleotide sequence ID" value="NZ_QGDS01000006.1"/>
</dbReference>
<dbReference type="OrthoDB" id="9780425at2"/>
<dbReference type="GO" id="GO:0004853">
    <property type="term" value="F:uroporphyrinogen decarboxylase activity"/>
    <property type="evidence" value="ECO:0007669"/>
    <property type="project" value="InterPro"/>
</dbReference>
<accession>A0A315ZVI1</accession>
<protein>
    <submittedName>
        <fullName evidence="2">Uroporphyrinogen decarboxylase</fullName>
    </submittedName>
</protein>
<dbReference type="InterPro" id="IPR038071">
    <property type="entry name" value="UROD/MetE-like_sf"/>
</dbReference>
<evidence type="ECO:0000259" key="1">
    <source>
        <dbReference type="Pfam" id="PF01208"/>
    </source>
</evidence>
<gene>
    <name evidence="2" type="ORF">SAMN05216529_10630</name>
</gene>
<dbReference type="SUPFAM" id="SSF51726">
    <property type="entry name" value="UROD/MetE-like"/>
    <property type="match status" value="1"/>
</dbReference>
<dbReference type="Pfam" id="PF01208">
    <property type="entry name" value="URO-D"/>
    <property type="match status" value="1"/>
</dbReference>
<evidence type="ECO:0000313" key="3">
    <source>
        <dbReference type="Proteomes" id="UP000254051"/>
    </source>
</evidence>
<sequence length="357" mass="39439">MHKQDKMTPMERLNAFMTGQPMDRILAIPVVCSMSGKACGMTHKTKRSTAENEAQAQIACYERFGNDLLIAEYGLHGVGMALGSKMSDPEDSVPAILEYALENLADVDKLDPSLLSLAKDEKFRLHLETVKILVEKMGSEIPTGVLISGPFTAASSVYKTEYLLRATRKDKENLHKLLRFCTDGLKKIYREFVGAGAMILFCDPIASGTIISRKQYLEFVLPYTKELMQEIHDAGGMVCYHICGDTTGIVEDMVESGCDMLSIDNKVDLKRTKERIGDKVPLLGNVDPVEILILGGPKEVELSVKKCIMDAYDSKCGYILASGCDLNGDVPLENLDAFMESARKYGKYPVGPQNWEA</sequence>
<dbReference type="Gene3D" id="3.20.20.210">
    <property type="match status" value="1"/>
</dbReference>
<dbReference type="EMBL" id="UHJJ01000006">
    <property type="protein sequence ID" value="SUQ14339.1"/>
    <property type="molecule type" value="Genomic_DNA"/>
</dbReference>
<dbReference type="CDD" id="cd03465">
    <property type="entry name" value="URO-D_like"/>
    <property type="match status" value="1"/>
</dbReference>
<dbReference type="InterPro" id="IPR000257">
    <property type="entry name" value="Uroporphyrinogen_deCOase"/>
</dbReference>
<proteinExistence type="predicted"/>
<dbReference type="AlphaFoldDB" id="A0A315ZVI1"/>
<evidence type="ECO:0000313" key="2">
    <source>
        <dbReference type="EMBL" id="SUQ14339.1"/>
    </source>
</evidence>
<dbReference type="PANTHER" id="PTHR47099:SF1">
    <property type="entry name" value="METHYLCOBAMIDE:COM METHYLTRANSFERASE MTBA"/>
    <property type="match status" value="1"/>
</dbReference>
<dbReference type="Proteomes" id="UP000254051">
    <property type="component" value="Unassembled WGS sequence"/>
</dbReference>
<reference evidence="3" key="1">
    <citation type="submission" date="2017-07" db="EMBL/GenBank/DDBJ databases">
        <authorList>
            <person name="Varghese N."/>
            <person name="Submissions S."/>
        </authorList>
    </citation>
    <scope>NUCLEOTIDE SEQUENCE [LARGE SCALE GENOMIC DNA]</scope>
    <source>
        <strain evidence="3">NLAE-zl-C134</strain>
    </source>
</reference>
<keyword evidence="3" id="KW-1185">Reference proteome</keyword>
<organism evidence="2 3">
    <name type="scientific">Faecalicatena contorta</name>
    <dbReference type="NCBI Taxonomy" id="39482"/>
    <lineage>
        <taxon>Bacteria</taxon>
        <taxon>Bacillati</taxon>
        <taxon>Bacillota</taxon>
        <taxon>Clostridia</taxon>
        <taxon>Lachnospirales</taxon>
        <taxon>Lachnospiraceae</taxon>
        <taxon>Faecalicatena</taxon>
    </lineage>
</organism>
<dbReference type="PANTHER" id="PTHR47099">
    <property type="entry name" value="METHYLCOBAMIDE:COM METHYLTRANSFERASE MTBA"/>
    <property type="match status" value="1"/>
</dbReference>
<dbReference type="InterPro" id="IPR052024">
    <property type="entry name" value="Methanogen_methyltrans"/>
</dbReference>
<name>A0A315ZVI1_9FIRM</name>
<feature type="domain" description="Uroporphyrinogen decarboxylase (URO-D)" evidence="1">
    <location>
        <begin position="8"/>
        <end position="345"/>
    </location>
</feature>